<dbReference type="PANTHER" id="PTHR24348">
    <property type="entry name" value="SERINE/THREONINE-PROTEIN KINASE UNC-51-RELATED"/>
    <property type="match status" value="1"/>
</dbReference>
<dbReference type="GO" id="GO:0004674">
    <property type="term" value="F:protein serine/threonine kinase activity"/>
    <property type="evidence" value="ECO:0007669"/>
    <property type="project" value="InterPro"/>
</dbReference>
<dbReference type="PROSITE" id="PS50011">
    <property type="entry name" value="PROTEIN_KINASE_DOM"/>
    <property type="match status" value="1"/>
</dbReference>
<dbReference type="OrthoDB" id="541276at2759"/>
<dbReference type="GO" id="GO:0005524">
    <property type="term" value="F:ATP binding"/>
    <property type="evidence" value="ECO:0007669"/>
    <property type="project" value="InterPro"/>
</dbReference>
<gene>
    <name evidence="5" type="ORF">F5Z01DRAFT_751495</name>
</gene>
<keyword evidence="5" id="KW-0418">Kinase</keyword>
<evidence type="ECO:0000259" key="4">
    <source>
        <dbReference type="PROSITE" id="PS50011"/>
    </source>
</evidence>
<dbReference type="EMBL" id="MU251259">
    <property type="protein sequence ID" value="KAG9253069.1"/>
    <property type="molecule type" value="Genomic_DNA"/>
</dbReference>
<proteinExistence type="predicted"/>
<name>A0A9P7ZJ51_9HYPO</name>
<feature type="compositionally biased region" description="Polar residues" evidence="3">
    <location>
        <begin position="209"/>
        <end position="233"/>
    </location>
</feature>
<accession>A0A9P7ZJ51</accession>
<dbReference type="SMART" id="SM00220">
    <property type="entry name" value="S_TKc"/>
    <property type="match status" value="1"/>
</dbReference>
<dbReference type="GO" id="GO:0010506">
    <property type="term" value="P:regulation of autophagy"/>
    <property type="evidence" value="ECO:0007669"/>
    <property type="project" value="InterPro"/>
</dbReference>
<evidence type="ECO:0000313" key="6">
    <source>
        <dbReference type="Proteomes" id="UP000887229"/>
    </source>
</evidence>
<dbReference type="Proteomes" id="UP000887229">
    <property type="component" value="Unassembled WGS sequence"/>
</dbReference>
<organism evidence="5 6">
    <name type="scientific">Emericellopsis atlantica</name>
    <dbReference type="NCBI Taxonomy" id="2614577"/>
    <lineage>
        <taxon>Eukaryota</taxon>
        <taxon>Fungi</taxon>
        <taxon>Dikarya</taxon>
        <taxon>Ascomycota</taxon>
        <taxon>Pezizomycotina</taxon>
        <taxon>Sordariomycetes</taxon>
        <taxon>Hypocreomycetidae</taxon>
        <taxon>Hypocreales</taxon>
        <taxon>Bionectriaceae</taxon>
        <taxon>Emericellopsis</taxon>
    </lineage>
</organism>
<evidence type="ECO:0000256" key="2">
    <source>
        <dbReference type="ARBA" id="ARBA00030237"/>
    </source>
</evidence>
<dbReference type="Gene3D" id="1.10.510.10">
    <property type="entry name" value="Transferase(Phosphotransferase) domain 1"/>
    <property type="match status" value="1"/>
</dbReference>
<dbReference type="AlphaFoldDB" id="A0A9P7ZJ51"/>
<reference evidence="5" key="1">
    <citation type="journal article" date="2021" name="IMA Fungus">
        <title>Genomic characterization of three marine fungi, including Emericellopsis atlantica sp. nov. with signatures of a generalist lifestyle and marine biomass degradation.</title>
        <authorList>
            <person name="Hagestad O.C."/>
            <person name="Hou L."/>
            <person name="Andersen J.H."/>
            <person name="Hansen E.H."/>
            <person name="Altermark B."/>
            <person name="Li C."/>
            <person name="Kuhnert E."/>
            <person name="Cox R.J."/>
            <person name="Crous P.W."/>
            <person name="Spatafora J.W."/>
            <person name="Lail K."/>
            <person name="Amirebrahimi M."/>
            <person name="Lipzen A."/>
            <person name="Pangilinan J."/>
            <person name="Andreopoulos W."/>
            <person name="Hayes R.D."/>
            <person name="Ng V."/>
            <person name="Grigoriev I.V."/>
            <person name="Jackson S.A."/>
            <person name="Sutton T.D.S."/>
            <person name="Dobson A.D.W."/>
            <person name="Rama T."/>
        </authorList>
    </citation>
    <scope>NUCLEOTIDE SEQUENCE</scope>
    <source>
        <strain evidence="5">TS7</strain>
    </source>
</reference>
<dbReference type="InterPro" id="IPR011009">
    <property type="entry name" value="Kinase-like_dom_sf"/>
</dbReference>
<feature type="domain" description="Protein kinase" evidence="4">
    <location>
        <begin position="234"/>
        <end position="489"/>
    </location>
</feature>
<dbReference type="Gene3D" id="3.30.200.20">
    <property type="entry name" value="Phosphorylase Kinase, domain 1"/>
    <property type="match status" value="1"/>
</dbReference>
<comment type="caution">
    <text evidence="5">The sequence shown here is derived from an EMBL/GenBank/DDBJ whole genome shotgun (WGS) entry which is preliminary data.</text>
</comment>
<keyword evidence="6" id="KW-1185">Reference proteome</keyword>
<evidence type="ECO:0000256" key="1">
    <source>
        <dbReference type="ARBA" id="ARBA00004623"/>
    </source>
</evidence>
<protein>
    <recommendedName>
        <fullName evidence="2">Autophagy-related protein 1</fullName>
    </recommendedName>
</protein>
<dbReference type="GO" id="GO:0034045">
    <property type="term" value="C:phagophore assembly site membrane"/>
    <property type="evidence" value="ECO:0007669"/>
    <property type="project" value="UniProtKB-SubCell"/>
</dbReference>
<evidence type="ECO:0000313" key="5">
    <source>
        <dbReference type="EMBL" id="KAG9253069.1"/>
    </source>
</evidence>
<sequence>MSASAEFLDMTRGVSYAFELQENGRKKGLPDHVVLAFHRLLVNDVPLHTRLVIAPSTAQLSIREGTSETVLLGDLDYLVCAVKQGAWGAHCMMTLGSARLHVAYDPASDDVMVRSVNHKPVHFQRHLLKVKAERKAGGPSAVQTVQQGEYVRVTPGHWVISSHESFHLANVWLLPRSFMVYRNVSSVPIIGQKRLPANAVGLSKKRRTTTGTQIVDSRKLSNQPPEDTAKTDQGNCLLTLGLGQTATMTLKKRRHSRAADERSEKSLVAVKILRSSRASSLHERARIFDNEVKMTRGHNHENIVGFHGADARCHAIFLEYYDHPNLASYTSPLTHLYSGTIEDTRAPQNILYTPGQPPILIDFGAAGPEGSTPDRGTALYRAPEYAFGEYLGFGSDIFSLGVTGLFLLRLVMLPEKYLQVWDDRHGSCDGSESGHGPDLDDWQTLLQRKWELMPCNGLRGLVKGALAPTAVERYSAREMAEVLEDDPEIE</sequence>
<feature type="region of interest" description="Disordered" evidence="3">
    <location>
        <begin position="203"/>
        <end position="233"/>
    </location>
</feature>
<dbReference type="RefSeq" id="XP_046116993.1">
    <property type="nucleotide sequence ID" value="XM_046267050.1"/>
</dbReference>
<dbReference type="SUPFAM" id="SSF56112">
    <property type="entry name" value="Protein kinase-like (PK-like)"/>
    <property type="match status" value="1"/>
</dbReference>
<comment type="subcellular location">
    <subcellularLocation>
        <location evidence="1">Preautophagosomal structure membrane</location>
        <topology evidence="1">Peripheral membrane protein</topology>
    </subcellularLocation>
</comment>
<dbReference type="GeneID" id="70297953"/>
<keyword evidence="5" id="KW-0808">Transferase</keyword>
<dbReference type="InterPro" id="IPR000719">
    <property type="entry name" value="Prot_kinase_dom"/>
</dbReference>
<evidence type="ECO:0000256" key="3">
    <source>
        <dbReference type="SAM" id="MobiDB-lite"/>
    </source>
</evidence>
<dbReference type="InterPro" id="IPR045269">
    <property type="entry name" value="Atg1-like"/>
</dbReference>